<evidence type="ECO:0000313" key="8">
    <source>
        <dbReference type="EMBL" id="MBJ7599557.1"/>
    </source>
</evidence>
<evidence type="ECO:0000256" key="4">
    <source>
        <dbReference type="ARBA" id="ARBA00022694"/>
    </source>
</evidence>
<dbReference type="PANTHER" id="PTHR12133:SF1">
    <property type="entry name" value="TRNA (ADENINE(58)-N(1))-METHYLTRANSFERASE, MITOCHONDRIAL"/>
    <property type="match status" value="1"/>
</dbReference>
<accession>A0A934NEI4</accession>
<gene>
    <name evidence="8" type="ORF">JF922_15950</name>
</gene>
<dbReference type="GO" id="GO:0030488">
    <property type="term" value="P:tRNA methylation"/>
    <property type="evidence" value="ECO:0007669"/>
    <property type="project" value="InterPro"/>
</dbReference>
<feature type="compositionally biased region" description="Low complexity" evidence="6">
    <location>
        <begin position="20"/>
        <end position="30"/>
    </location>
</feature>
<dbReference type="PIRSF" id="PIRSF017269">
    <property type="entry name" value="GCD14"/>
    <property type="match status" value="1"/>
</dbReference>
<dbReference type="AlphaFoldDB" id="A0A934NEI4"/>
<evidence type="ECO:0000256" key="3">
    <source>
        <dbReference type="ARBA" id="ARBA00022691"/>
    </source>
</evidence>
<evidence type="ECO:0000256" key="2">
    <source>
        <dbReference type="ARBA" id="ARBA00022679"/>
    </source>
</evidence>
<evidence type="ECO:0000313" key="9">
    <source>
        <dbReference type="Proteomes" id="UP000612893"/>
    </source>
</evidence>
<dbReference type="InterPro" id="IPR029063">
    <property type="entry name" value="SAM-dependent_MTases_sf"/>
</dbReference>
<feature type="binding site" evidence="5">
    <location>
        <position position="201"/>
    </location>
    <ligand>
        <name>S-adenosyl-L-methionine</name>
        <dbReference type="ChEBI" id="CHEBI:59789"/>
    </ligand>
</feature>
<proteinExistence type="predicted"/>
<dbReference type="PANTHER" id="PTHR12133">
    <property type="entry name" value="TRNA (ADENINE(58)-N(1))-METHYLTRANSFERASE"/>
    <property type="match status" value="1"/>
</dbReference>
<evidence type="ECO:0000256" key="6">
    <source>
        <dbReference type="SAM" id="MobiDB-lite"/>
    </source>
</evidence>
<reference evidence="8" key="1">
    <citation type="submission" date="2020-10" db="EMBL/GenBank/DDBJ databases">
        <title>Ca. Dormibacterota MAGs.</title>
        <authorList>
            <person name="Montgomery K."/>
        </authorList>
    </citation>
    <scope>NUCLEOTIDE SEQUENCE [LARGE SCALE GENOMIC DNA]</scope>
    <source>
        <strain evidence="8">SC8812_S17_10</strain>
    </source>
</reference>
<evidence type="ECO:0000256" key="1">
    <source>
        <dbReference type="ARBA" id="ARBA00022603"/>
    </source>
</evidence>
<dbReference type="Gene3D" id="3.40.50.150">
    <property type="entry name" value="Vaccinia Virus protein VP39"/>
    <property type="match status" value="1"/>
</dbReference>
<dbReference type="RefSeq" id="WP_338203093.1">
    <property type="nucleotide sequence ID" value="NZ_JAEKNR010000156.1"/>
</dbReference>
<dbReference type="Pfam" id="PF14801">
    <property type="entry name" value="TrmI-like_N"/>
    <property type="match status" value="1"/>
</dbReference>
<feature type="compositionally biased region" description="Basic and acidic residues" evidence="6">
    <location>
        <begin position="1"/>
        <end position="10"/>
    </location>
</feature>
<dbReference type="InterPro" id="IPR014816">
    <property type="entry name" value="tRNA_MeTrfase_Gcd14"/>
</dbReference>
<feature type="non-terminal residue" evidence="8">
    <location>
        <position position="1"/>
    </location>
</feature>
<comment type="caution">
    <text evidence="8">The sequence shown here is derived from an EMBL/GenBank/DDBJ whole genome shotgun (WGS) entry which is preliminary data.</text>
</comment>
<sequence>RGRPPSRREAPGQAVSPLLARADPGAASGRRAGRRLAGSEDLSPSALQPGEVVLLHDRAGRRYRLRLVAGATFSLHSGALEHDALIGQPDGVMVTTNRGTRLLALRPTFAEEVVERKRRAQPIYPKDLGAILLHGDLYPGATVVEAGTGTGSLTLAALRAVGPGGRVVSYELRPDFAAAARTAIEETLGELPANLELKEGDVCQDLSEQEVDRLLLDLPEPWEAVPVAARALRPGGLIFAHCPNISQAQRFCDALRQEGGFGLIETVELLERGWTVRGRSLRPSHRMVAHTGFLTFARRLASDDVFETEGEGFRG</sequence>
<dbReference type="GO" id="GO:0160107">
    <property type="term" value="F:tRNA (adenine(58)-N1)-methyltransferase activity"/>
    <property type="evidence" value="ECO:0007669"/>
    <property type="project" value="InterPro"/>
</dbReference>
<feature type="region of interest" description="Disordered" evidence="6">
    <location>
        <begin position="1"/>
        <end position="43"/>
    </location>
</feature>
<dbReference type="Gene3D" id="3.10.330.20">
    <property type="match status" value="1"/>
</dbReference>
<dbReference type="SUPFAM" id="SSF53335">
    <property type="entry name" value="S-adenosyl-L-methionine-dependent methyltransferases"/>
    <property type="match status" value="1"/>
</dbReference>
<feature type="binding site" evidence="5">
    <location>
        <position position="217"/>
    </location>
    <ligand>
        <name>S-adenosyl-L-methionine</name>
        <dbReference type="ChEBI" id="CHEBI:59789"/>
    </ligand>
</feature>
<dbReference type="PROSITE" id="PS51620">
    <property type="entry name" value="SAM_TRM61"/>
    <property type="match status" value="1"/>
</dbReference>
<dbReference type="Pfam" id="PF08704">
    <property type="entry name" value="GCD14"/>
    <property type="match status" value="1"/>
</dbReference>
<keyword evidence="1" id="KW-0489">Methyltransferase</keyword>
<dbReference type="Proteomes" id="UP000612893">
    <property type="component" value="Unassembled WGS sequence"/>
</dbReference>
<dbReference type="EMBL" id="JAEKNR010000156">
    <property type="protein sequence ID" value="MBJ7599557.1"/>
    <property type="molecule type" value="Genomic_DNA"/>
</dbReference>
<keyword evidence="3 5" id="KW-0949">S-adenosyl-L-methionine</keyword>
<protein>
    <submittedName>
        <fullName evidence="8">tRNA (Adenine-N1)-methyltransferase</fullName>
    </submittedName>
</protein>
<keyword evidence="2" id="KW-0808">Transferase</keyword>
<keyword evidence="9" id="KW-1185">Reference proteome</keyword>
<feature type="domain" description="tRNA (adenine(58)-N(1))-methyltransferase catalytic subunit TRM61 C-terminal" evidence="7">
    <location>
        <begin position="117"/>
        <end position="281"/>
    </location>
</feature>
<keyword evidence="4" id="KW-0819">tRNA processing</keyword>
<organism evidence="8 9">
    <name type="scientific">Candidatus Nephthysia bennettiae</name>
    <dbReference type="NCBI Taxonomy" id="3127016"/>
    <lineage>
        <taxon>Bacteria</taxon>
        <taxon>Bacillati</taxon>
        <taxon>Candidatus Dormiibacterota</taxon>
        <taxon>Candidatus Dormibacteria</taxon>
        <taxon>Candidatus Dormibacterales</taxon>
        <taxon>Candidatus Dormibacteraceae</taxon>
        <taxon>Candidatus Nephthysia</taxon>
    </lineage>
</organism>
<evidence type="ECO:0000259" key="7">
    <source>
        <dbReference type="Pfam" id="PF08704"/>
    </source>
</evidence>
<evidence type="ECO:0000256" key="5">
    <source>
        <dbReference type="PIRSR" id="PIRSR017269-1"/>
    </source>
</evidence>
<dbReference type="CDD" id="cd02440">
    <property type="entry name" value="AdoMet_MTases"/>
    <property type="match status" value="1"/>
</dbReference>
<dbReference type="GO" id="GO:0031515">
    <property type="term" value="C:tRNA (m1A) methyltransferase complex"/>
    <property type="evidence" value="ECO:0007669"/>
    <property type="project" value="InterPro"/>
</dbReference>
<dbReference type="InterPro" id="IPR049470">
    <property type="entry name" value="TRM61_C"/>
</dbReference>
<feature type="binding site" evidence="5">
    <location>
        <position position="171"/>
    </location>
    <ligand>
        <name>S-adenosyl-L-methionine</name>
        <dbReference type="ChEBI" id="CHEBI:59789"/>
    </ligand>
</feature>
<name>A0A934NEI4_9BACT</name>